<dbReference type="InterPro" id="IPR039538">
    <property type="entry name" value="BetI_C"/>
</dbReference>
<dbReference type="PROSITE" id="PS50977">
    <property type="entry name" value="HTH_TETR_2"/>
    <property type="match status" value="1"/>
</dbReference>
<reference evidence="7" key="1">
    <citation type="submission" date="2023-02" db="EMBL/GenBank/DDBJ databases">
        <title>Nocardiopsis ansamitocini NBRC 112285.</title>
        <authorList>
            <person name="Ichikawa N."/>
            <person name="Sato H."/>
            <person name="Tonouchi N."/>
        </authorList>
    </citation>
    <scope>NUCLEOTIDE SEQUENCE</scope>
    <source>
        <strain evidence="7">NBRC 112285</strain>
    </source>
</reference>
<sequence length="205" mass="22122">MKPRRADRRTRREEILAAAIRVFARRGYAASRIDDIAQEAGVAKGSVYLYFDSREQLLHVAAEAFTARSAAVLAEAAAGRGGARERLERLVRGVVAMLTAEPDLARVLLDLWAASRWGPQSPLDLAATYREYRAAIAALLEEATAQGCPGAVDAHAHATVLVGAIEGCVLQWLIDPEVDPAALVDPLVRLLLPEPAPTTRPDPSR</sequence>
<evidence type="ECO:0000256" key="5">
    <source>
        <dbReference type="PROSITE-ProRule" id="PRU00335"/>
    </source>
</evidence>
<dbReference type="SUPFAM" id="SSF48498">
    <property type="entry name" value="Tetracyclin repressor-like, C-terminal domain"/>
    <property type="match status" value="1"/>
</dbReference>
<proteinExistence type="predicted"/>
<dbReference type="PRINTS" id="PR00455">
    <property type="entry name" value="HTHTETR"/>
</dbReference>
<dbReference type="Gene3D" id="1.10.357.10">
    <property type="entry name" value="Tetracycline Repressor, domain 2"/>
    <property type="match status" value="1"/>
</dbReference>
<evidence type="ECO:0000313" key="7">
    <source>
        <dbReference type="EMBL" id="GLU49998.1"/>
    </source>
</evidence>
<dbReference type="GO" id="GO:0003700">
    <property type="term" value="F:DNA-binding transcription factor activity"/>
    <property type="evidence" value="ECO:0007669"/>
    <property type="project" value="TreeGrafter"/>
</dbReference>
<feature type="DNA-binding region" description="H-T-H motif" evidence="5">
    <location>
        <begin position="32"/>
        <end position="51"/>
    </location>
</feature>
<dbReference type="PANTHER" id="PTHR30055:SF226">
    <property type="entry name" value="HTH-TYPE TRANSCRIPTIONAL REGULATOR PKSA"/>
    <property type="match status" value="1"/>
</dbReference>
<name>A0A9W6UKV2_9ACTN</name>
<dbReference type="PANTHER" id="PTHR30055">
    <property type="entry name" value="HTH-TYPE TRANSCRIPTIONAL REGULATOR RUTR"/>
    <property type="match status" value="1"/>
</dbReference>
<feature type="domain" description="HTH tetR-type" evidence="6">
    <location>
        <begin position="9"/>
        <end position="69"/>
    </location>
</feature>
<protein>
    <submittedName>
        <fullName evidence="7">Transcriptional regulator</fullName>
    </submittedName>
</protein>
<dbReference type="Pfam" id="PF13977">
    <property type="entry name" value="TetR_C_6"/>
    <property type="match status" value="1"/>
</dbReference>
<dbReference type="EMBL" id="BSQG01000010">
    <property type="protein sequence ID" value="GLU49998.1"/>
    <property type="molecule type" value="Genomic_DNA"/>
</dbReference>
<dbReference type="Pfam" id="PF00440">
    <property type="entry name" value="TetR_N"/>
    <property type="match status" value="1"/>
</dbReference>
<evidence type="ECO:0000259" key="6">
    <source>
        <dbReference type="PROSITE" id="PS50977"/>
    </source>
</evidence>
<keyword evidence="8" id="KW-1185">Reference proteome</keyword>
<gene>
    <name evidence="7" type="ORF">Nans01_43490</name>
</gene>
<dbReference type="SUPFAM" id="SSF46689">
    <property type="entry name" value="Homeodomain-like"/>
    <property type="match status" value="1"/>
</dbReference>
<dbReference type="InterPro" id="IPR001647">
    <property type="entry name" value="HTH_TetR"/>
</dbReference>
<evidence type="ECO:0000313" key="8">
    <source>
        <dbReference type="Proteomes" id="UP001165092"/>
    </source>
</evidence>
<dbReference type="InterPro" id="IPR009057">
    <property type="entry name" value="Homeodomain-like_sf"/>
</dbReference>
<dbReference type="InterPro" id="IPR036271">
    <property type="entry name" value="Tet_transcr_reg_TetR-rel_C_sf"/>
</dbReference>
<evidence type="ECO:0000256" key="3">
    <source>
        <dbReference type="ARBA" id="ARBA00023125"/>
    </source>
</evidence>
<evidence type="ECO:0000256" key="4">
    <source>
        <dbReference type="ARBA" id="ARBA00023163"/>
    </source>
</evidence>
<dbReference type="AlphaFoldDB" id="A0A9W6UKV2"/>
<evidence type="ECO:0000256" key="2">
    <source>
        <dbReference type="ARBA" id="ARBA00023015"/>
    </source>
</evidence>
<dbReference type="Proteomes" id="UP001165092">
    <property type="component" value="Unassembled WGS sequence"/>
</dbReference>
<evidence type="ECO:0000256" key="1">
    <source>
        <dbReference type="ARBA" id="ARBA00022491"/>
    </source>
</evidence>
<dbReference type="FunFam" id="1.10.10.60:FF:000141">
    <property type="entry name" value="TetR family transcriptional regulator"/>
    <property type="match status" value="1"/>
</dbReference>
<dbReference type="InterPro" id="IPR050109">
    <property type="entry name" value="HTH-type_TetR-like_transc_reg"/>
</dbReference>
<dbReference type="RefSeq" id="WP_285761535.1">
    <property type="nucleotide sequence ID" value="NZ_BSQG01000010.1"/>
</dbReference>
<keyword evidence="1" id="KW-0678">Repressor</keyword>
<keyword evidence="4" id="KW-0804">Transcription</keyword>
<accession>A0A9W6UKV2</accession>
<dbReference type="GO" id="GO:0000976">
    <property type="term" value="F:transcription cis-regulatory region binding"/>
    <property type="evidence" value="ECO:0007669"/>
    <property type="project" value="TreeGrafter"/>
</dbReference>
<dbReference type="GO" id="GO:0045892">
    <property type="term" value="P:negative regulation of DNA-templated transcription"/>
    <property type="evidence" value="ECO:0007669"/>
    <property type="project" value="UniProtKB-ARBA"/>
</dbReference>
<keyword evidence="3 5" id="KW-0238">DNA-binding</keyword>
<organism evidence="7 8">
    <name type="scientific">Nocardiopsis ansamitocini</name>
    <dbReference type="NCBI Taxonomy" id="1670832"/>
    <lineage>
        <taxon>Bacteria</taxon>
        <taxon>Bacillati</taxon>
        <taxon>Actinomycetota</taxon>
        <taxon>Actinomycetes</taxon>
        <taxon>Streptosporangiales</taxon>
        <taxon>Nocardiopsidaceae</taxon>
        <taxon>Nocardiopsis</taxon>
    </lineage>
</organism>
<keyword evidence="2" id="KW-0805">Transcription regulation</keyword>
<comment type="caution">
    <text evidence="7">The sequence shown here is derived from an EMBL/GenBank/DDBJ whole genome shotgun (WGS) entry which is preliminary data.</text>
</comment>